<reference evidence="2 3" key="1">
    <citation type="submission" date="2016-10" db="EMBL/GenBank/DDBJ databases">
        <authorList>
            <person name="de Groot N.N."/>
        </authorList>
    </citation>
    <scope>NUCLEOTIDE SEQUENCE [LARGE SCALE GENOMIC DNA]</scope>
    <source>
        <strain evidence="2 3">DSM 21668</strain>
    </source>
</reference>
<feature type="signal peptide" evidence="1">
    <location>
        <begin position="1"/>
        <end position="18"/>
    </location>
</feature>
<evidence type="ECO:0000313" key="2">
    <source>
        <dbReference type="EMBL" id="SDL26479.1"/>
    </source>
</evidence>
<dbReference type="RefSeq" id="WP_143011002.1">
    <property type="nucleotide sequence ID" value="NZ_FNGS01000001.1"/>
</dbReference>
<protein>
    <submittedName>
        <fullName evidence="2">Uncharacterized protein</fullName>
    </submittedName>
</protein>
<dbReference type="EMBL" id="FNGS01000001">
    <property type="protein sequence ID" value="SDL26479.1"/>
    <property type="molecule type" value="Genomic_DNA"/>
</dbReference>
<sequence length="203" mass="23518">MKRFFCLLGLCWSLSASGQSLLPVDKNLVVEEDKLSEQQLRDFQELTHQKVAEFQKYLSVIADPKQAGPVRELAIENALLLFLPDARMEVGTIKTNMLVREYPLSVYLRRLKNLDKKYFDVSITFYDLALVGDWQKTQAGYETTATYFQHFQGNGGTIRYEDKTVKKMNVDLRNRKDPFYEENRWTVLLGNVRVAEIQPATPK</sequence>
<dbReference type="STRING" id="563176.SAMN04488090_0545"/>
<evidence type="ECO:0000313" key="3">
    <source>
        <dbReference type="Proteomes" id="UP000198901"/>
    </source>
</evidence>
<organism evidence="2 3">
    <name type="scientific">Siphonobacter aquaeclarae</name>
    <dbReference type="NCBI Taxonomy" id="563176"/>
    <lineage>
        <taxon>Bacteria</taxon>
        <taxon>Pseudomonadati</taxon>
        <taxon>Bacteroidota</taxon>
        <taxon>Cytophagia</taxon>
        <taxon>Cytophagales</taxon>
        <taxon>Cytophagaceae</taxon>
        <taxon>Siphonobacter</taxon>
    </lineage>
</organism>
<accession>A0A1G9IMF5</accession>
<gene>
    <name evidence="2" type="ORF">SAMN04488090_0545</name>
</gene>
<keyword evidence="1" id="KW-0732">Signal</keyword>
<name>A0A1G9IMF5_9BACT</name>
<proteinExistence type="predicted"/>
<feature type="chain" id="PRO_5011444165" evidence="1">
    <location>
        <begin position="19"/>
        <end position="203"/>
    </location>
</feature>
<dbReference type="Proteomes" id="UP000198901">
    <property type="component" value="Unassembled WGS sequence"/>
</dbReference>
<dbReference type="AlphaFoldDB" id="A0A1G9IMF5"/>
<dbReference type="OrthoDB" id="953811at2"/>
<evidence type="ECO:0000256" key="1">
    <source>
        <dbReference type="SAM" id="SignalP"/>
    </source>
</evidence>
<keyword evidence="3" id="KW-1185">Reference proteome</keyword>